<dbReference type="Pfam" id="PF02661">
    <property type="entry name" value="Fic"/>
    <property type="match status" value="1"/>
</dbReference>
<name>A0ABT2F8Z1_9STRE</name>
<feature type="domain" description="Fido" evidence="1">
    <location>
        <begin position="4"/>
        <end position="128"/>
    </location>
</feature>
<dbReference type="SUPFAM" id="SSF140931">
    <property type="entry name" value="Fic-like"/>
    <property type="match status" value="1"/>
</dbReference>
<dbReference type="InterPro" id="IPR003812">
    <property type="entry name" value="Fido"/>
</dbReference>
<dbReference type="PANTHER" id="PTHR39426">
    <property type="entry name" value="HOMOLOGY TO DEATH-ON-CURING PROTEIN OF PHAGE P1"/>
    <property type="match status" value="1"/>
</dbReference>
<accession>A0ABT2F8Z1</accession>
<evidence type="ECO:0000313" key="2">
    <source>
        <dbReference type="EMBL" id="MCS4488904.1"/>
    </source>
</evidence>
<proteinExistence type="predicted"/>
<keyword evidence="3" id="KW-1185">Reference proteome</keyword>
<dbReference type="RefSeq" id="WP_259139327.1">
    <property type="nucleotide sequence ID" value="NZ_JANUXX010000011.1"/>
</dbReference>
<dbReference type="InterPro" id="IPR053737">
    <property type="entry name" value="Type_II_TA_Toxin"/>
</dbReference>
<dbReference type="Gene3D" id="1.20.120.1870">
    <property type="entry name" value="Fic/DOC protein, Fido domain"/>
    <property type="match status" value="1"/>
</dbReference>
<comment type="caution">
    <text evidence="2">The sequence shown here is derived from an EMBL/GenBank/DDBJ whole genome shotgun (WGS) entry which is preliminary data.</text>
</comment>
<dbReference type="EMBL" id="JANUXX010000011">
    <property type="protein sequence ID" value="MCS4488904.1"/>
    <property type="molecule type" value="Genomic_DNA"/>
</dbReference>
<dbReference type="Proteomes" id="UP001206548">
    <property type="component" value="Unassembled WGS sequence"/>
</dbReference>
<organism evidence="2 3">
    <name type="scientific">Streptococcus sciuri</name>
    <dbReference type="NCBI Taxonomy" id="2973939"/>
    <lineage>
        <taxon>Bacteria</taxon>
        <taxon>Bacillati</taxon>
        <taxon>Bacillota</taxon>
        <taxon>Bacilli</taxon>
        <taxon>Lactobacillales</taxon>
        <taxon>Streptococcaceae</taxon>
        <taxon>Streptococcus</taxon>
    </lineage>
</organism>
<gene>
    <name evidence="2" type="ORF">NXS10_08065</name>
</gene>
<protein>
    <submittedName>
        <fullName evidence="2">Type II toxin-antitoxin system death-on-curing family toxin</fullName>
    </submittedName>
</protein>
<sequence length="135" mass="15448">MKYLTAEDIIKINVMVIGKYSPKEPVGIADLNSLQMIVEQPKQEIFGKTLYPDIYSKATIIWINLIKKHPFYNANKRTAVLALHMFLAMNGYQSHLSLSDGLEKTIEIATFQGDFEELKETMIHFLKQDGNITKL</sequence>
<evidence type="ECO:0000259" key="1">
    <source>
        <dbReference type="PROSITE" id="PS51459"/>
    </source>
</evidence>
<evidence type="ECO:0000313" key="3">
    <source>
        <dbReference type="Proteomes" id="UP001206548"/>
    </source>
</evidence>
<dbReference type="NCBIfam" id="TIGR01550">
    <property type="entry name" value="DOC_P1"/>
    <property type="match status" value="1"/>
</dbReference>
<dbReference type="PANTHER" id="PTHR39426:SF1">
    <property type="entry name" value="HOMOLOGY TO DEATH-ON-CURING PROTEIN OF PHAGE P1"/>
    <property type="match status" value="1"/>
</dbReference>
<dbReference type="InterPro" id="IPR036597">
    <property type="entry name" value="Fido-like_dom_sf"/>
</dbReference>
<reference evidence="2 3" key="1">
    <citation type="journal article" date="2023" name="Int. J. Syst. Evol. Microbiol.">
        <title>Streptococcus sciuri sp. nov., Staphylococcus marylandisciuri sp. nov. and Staphylococcus americanisciuri sp. nov., isolated from faeces of eastern grey squirrel (Sciurus carolinensis).</title>
        <authorList>
            <person name="Volokhov D.V."/>
            <person name="Zagorodnyaya T.A."/>
            <person name="Furtak V.A."/>
            <person name="Nattanmai G."/>
            <person name="Randall L."/>
            <person name="Jose S."/>
            <person name="Gao Y."/>
            <person name="Eisenberg T."/>
            <person name="Delmonte P."/>
            <person name="Blom J."/>
            <person name="Mitchell K.K."/>
        </authorList>
    </citation>
    <scope>NUCLEOTIDE SEQUENCE [LARGE SCALE GENOMIC DNA]</scope>
    <source>
        <strain evidence="2 3">SQ9-PEA</strain>
    </source>
</reference>
<dbReference type="PROSITE" id="PS51459">
    <property type="entry name" value="FIDO"/>
    <property type="match status" value="1"/>
</dbReference>
<dbReference type="InterPro" id="IPR006440">
    <property type="entry name" value="Doc"/>
</dbReference>